<evidence type="ECO:0000313" key="2">
    <source>
        <dbReference type="EMBL" id="PTB45407.1"/>
    </source>
</evidence>
<dbReference type="Pfam" id="PF06985">
    <property type="entry name" value="HET"/>
    <property type="match status" value="1"/>
</dbReference>
<feature type="domain" description="Heterokaryon incompatibility" evidence="1">
    <location>
        <begin position="46"/>
        <end position="213"/>
    </location>
</feature>
<dbReference type="Proteomes" id="UP000240493">
    <property type="component" value="Unassembled WGS sequence"/>
</dbReference>
<dbReference type="PANTHER" id="PTHR24148">
    <property type="entry name" value="ANKYRIN REPEAT DOMAIN-CONTAINING PROTEIN 39 HOMOLOG-RELATED"/>
    <property type="match status" value="1"/>
</dbReference>
<dbReference type="Pfam" id="PF26639">
    <property type="entry name" value="Het-6_barrel"/>
    <property type="match status" value="1"/>
</dbReference>
<dbReference type="InterPro" id="IPR010730">
    <property type="entry name" value="HET"/>
</dbReference>
<accession>A0A2T3ZKS5</accession>
<dbReference type="STRING" id="1042311.A0A2T3ZKS5"/>
<sequence length="682" mass="76081">MTTLKYQPLIQAREIRLIDIFPGNTSDIVRVHLYHSILSQENPPHYEALSYVWGSADDRVAVEVQLADSAAGVAHLARLMVTPNLTTALRHLRYPDRPRTVWADAICINQEDHAERSRQVLLMADVYHRANRVIAFLGPECDDSTYALDTLEHVGAMVQVNFANGDVSPSLAGGDELHWADMQQPPPFGHRAMLAIYHLIDREWFDRVWIRQEIGLGYRGAVLLCGNKQTPWQHFSRAVFTLRRKPLTHEGLMGVLDAAQRRAFGDRLSRVDTVALYSVRGFRLANLRRQIAGSRCSDARDRIYGVLGSLREVERGIGIVPDYTLTVAEVYTDAARKQMLHTGGLTLFSQCDLSARPRFPELPSWVPDWSTELSSSIMHAFVPLLLSDLPAFDLIDGRLIRAWGIRCGTVSRVIPISEVLSDKGSSLADVMLEMRRVFHDAYKAVAAQCSHEGFLTAFARALWLGDFADRWFPASSHRPPFEDCVALTAAIVGEWPGHGKIPTLPFSDPVAALYLDIVRDACRTRALLLAQDGYVGLAPGTTAVGDDVVMLFGCNAPIVVRSAATNAVYPQSSGHDPLISHTQYRVVGECFVHGMMDGEIILGDLPHNVHSQFNALKFDRSARYIDVKTKIAREEDPRTQSFLARLVEKEILSLPTLECFEKFGKMKALTKAGYNVQTFDLI</sequence>
<dbReference type="EMBL" id="KZ679257">
    <property type="protein sequence ID" value="PTB45407.1"/>
    <property type="molecule type" value="Genomic_DNA"/>
</dbReference>
<evidence type="ECO:0000259" key="1">
    <source>
        <dbReference type="Pfam" id="PF06985"/>
    </source>
</evidence>
<dbReference type="OrthoDB" id="2157530at2759"/>
<reference evidence="2 3" key="1">
    <citation type="submission" date="2016-07" db="EMBL/GenBank/DDBJ databases">
        <title>Multiple horizontal gene transfer events from other fungi enriched the ability of initially mycotrophic Trichoderma (Ascomycota) to feed on dead plant biomass.</title>
        <authorList>
            <consortium name="DOE Joint Genome Institute"/>
            <person name="Aerts A."/>
            <person name="Atanasova L."/>
            <person name="Chenthamara K."/>
            <person name="Zhang J."/>
            <person name="Grujic M."/>
            <person name="Henrissat B."/>
            <person name="Kuo A."/>
            <person name="Salamov A."/>
            <person name="Lipzen A."/>
            <person name="Labutti K."/>
            <person name="Barry K."/>
            <person name="Miao Y."/>
            <person name="Rahimi M.J."/>
            <person name="Shen Q."/>
            <person name="Grigoriev I.V."/>
            <person name="Kubicek C.P."/>
            <person name="Druzhinina I.S."/>
        </authorList>
    </citation>
    <scope>NUCLEOTIDE SEQUENCE [LARGE SCALE GENOMIC DNA]</scope>
    <source>
        <strain evidence="2 3">CBS 433.97</strain>
    </source>
</reference>
<dbReference type="InterPro" id="IPR052895">
    <property type="entry name" value="HetReg/Transcr_Mod"/>
</dbReference>
<dbReference type="AlphaFoldDB" id="A0A2T3ZKS5"/>
<evidence type="ECO:0000313" key="3">
    <source>
        <dbReference type="Proteomes" id="UP000240493"/>
    </source>
</evidence>
<keyword evidence="3" id="KW-1185">Reference proteome</keyword>
<gene>
    <name evidence="2" type="ORF">M441DRAFT_54467</name>
</gene>
<protein>
    <recommendedName>
        <fullName evidence="1">Heterokaryon incompatibility domain-containing protein</fullName>
    </recommendedName>
</protein>
<proteinExistence type="predicted"/>
<organism evidence="2 3">
    <name type="scientific">Trichoderma asperellum (strain ATCC 204424 / CBS 433.97 / NBRC 101777)</name>
    <dbReference type="NCBI Taxonomy" id="1042311"/>
    <lineage>
        <taxon>Eukaryota</taxon>
        <taxon>Fungi</taxon>
        <taxon>Dikarya</taxon>
        <taxon>Ascomycota</taxon>
        <taxon>Pezizomycotina</taxon>
        <taxon>Sordariomycetes</taxon>
        <taxon>Hypocreomycetidae</taxon>
        <taxon>Hypocreales</taxon>
        <taxon>Hypocreaceae</taxon>
        <taxon>Trichoderma</taxon>
    </lineage>
</organism>
<name>A0A2T3ZKS5_TRIA4</name>
<dbReference type="PANTHER" id="PTHR24148:SF82">
    <property type="entry name" value="HETEROKARYON INCOMPATIBILITY DOMAIN-CONTAINING PROTEIN"/>
    <property type="match status" value="1"/>
</dbReference>